<accession>A0A371DH28</accession>
<sequence length="101" mass="11312">MPRLTGHHLAMARLFRAAGEQGARQRLQKLVSSLQAAGCGVEHRKGSVVYLTPPPPLDQEKPGLSFHRPKNGEASKGLQRYIASYIESNWHVGYRFFADRL</sequence>
<gene>
    <name evidence="1" type="ORF">OH76DRAFT_1417168</name>
</gene>
<evidence type="ECO:0000313" key="2">
    <source>
        <dbReference type="Proteomes" id="UP000256964"/>
    </source>
</evidence>
<name>A0A371DH28_9APHY</name>
<organism evidence="1 2">
    <name type="scientific">Lentinus brumalis</name>
    <dbReference type="NCBI Taxonomy" id="2498619"/>
    <lineage>
        <taxon>Eukaryota</taxon>
        <taxon>Fungi</taxon>
        <taxon>Dikarya</taxon>
        <taxon>Basidiomycota</taxon>
        <taxon>Agaricomycotina</taxon>
        <taxon>Agaricomycetes</taxon>
        <taxon>Polyporales</taxon>
        <taxon>Polyporaceae</taxon>
        <taxon>Lentinus</taxon>
    </lineage>
</organism>
<keyword evidence="2" id="KW-1185">Reference proteome</keyword>
<evidence type="ECO:0000313" key="1">
    <source>
        <dbReference type="EMBL" id="RDX51826.1"/>
    </source>
</evidence>
<dbReference type="EMBL" id="KZ857393">
    <property type="protein sequence ID" value="RDX51826.1"/>
    <property type="molecule type" value="Genomic_DNA"/>
</dbReference>
<proteinExistence type="predicted"/>
<dbReference type="Proteomes" id="UP000256964">
    <property type="component" value="Unassembled WGS sequence"/>
</dbReference>
<protein>
    <submittedName>
        <fullName evidence="1">Uncharacterized protein</fullName>
    </submittedName>
</protein>
<reference evidence="1 2" key="1">
    <citation type="journal article" date="2018" name="Biotechnol. Biofuels">
        <title>Integrative visual omics of the white-rot fungus Polyporus brumalis exposes the biotechnological potential of its oxidative enzymes for delignifying raw plant biomass.</title>
        <authorList>
            <person name="Miyauchi S."/>
            <person name="Rancon A."/>
            <person name="Drula E."/>
            <person name="Hage H."/>
            <person name="Chaduli D."/>
            <person name="Favel A."/>
            <person name="Grisel S."/>
            <person name="Henrissat B."/>
            <person name="Herpoel-Gimbert I."/>
            <person name="Ruiz-Duenas F.J."/>
            <person name="Chevret D."/>
            <person name="Hainaut M."/>
            <person name="Lin J."/>
            <person name="Wang M."/>
            <person name="Pangilinan J."/>
            <person name="Lipzen A."/>
            <person name="Lesage-Meessen L."/>
            <person name="Navarro D."/>
            <person name="Riley R."/>
            <person name="Grigoriev I.V."/>
            <person name="Zhou S."/>
            <person name="Raouche S."/>
            <person name="Rosso M.N."/>
        </authorList>
    </citation>
    <scope>NUCLEOTIDE SEQUENCE [LARGE SCALE GENOMIC DNA]</scope>
    <source>
        <strain evidence="1 2">BRFM 1820</strain>
    </source>
</reference>
<dbReference type="AlphaFoldDB" id="A0A371DH28"/>